<dbReference type="PANTHER" id="PTHR12302:SF26">
    <property type="entry name" value="BLR1266 PROTEIN"/>
    <property type="match status" value="1"/>
</dbReference>
<feature type="compositionally biased region" description="Low complexity" evidence="1">
    <location>
        <begin position="215"/>
        <end position="237"/>
    </location>
</feature>
<evidence type="ECO:0000313" key="4">
    <source>
        <dbReference type="Proteomes" id="UP001489004"/>
    </source>
</evidence>
<reference evidence="3 4" key="1">
    <citation type="journal article" date="2024" name="Nat. Commun.">
        <title>Phylogenomics reveals the evolutionary origins of lichenization in chlorophyte algae.</title>
        <authorList>
            <person name="Puginier C."/>
            <person name="Libourel C."/>
            <person name="Otte J."/>
            <person name="Skaloud P."/>
            <person name="Haon M."/>
            <person name="Grisel S."/>
            <person name="Petersen M."/>
            <person name="Berrin J.G."/>
            <person name="Delaux P.M."/>
            <person name="Dal Grande F."/>
            <person name="Keller J."/>
        </authorList>
    </citation>
    <scope>NUCLEOTIDE SEQUENCE [LARGE SCALE GENOMIC DNA]</scope>
    <source>
        <strain evidence="3 4">SAG 2043</strain>
    </source>
</reference>
<feature type="domain" description="TNase-like" evidence="2">
    <location>
        <begin position="55"/>
        <end position="172"/>
    </location>
</feature>
<dbReference type="Pfam" id="PF00565">
    <property type="entry name" value="SNase"/>
    <property type="match status" value="1"/>
</dbReference>
<comment type="caution">
    <text evidence="3">The sequence shown here is derived from an EMBL/GenBank/DDBJ whole genome shotgun (WGS) entry which is preliminary data.</text>
</comment>
<gene>
    <name evidence="3" type="ORF">WJX72_007719</name>
</gene>
<evidence type="ECO:0000256" key="1">
    <source>
        <dbReference type="SAM" id="MobiDB-lite"/>
    </source>
</evidence>
<evidence type="ECO:0000313" key="3">
    <source>
        <dbReference type="EMBL" id="KAK9809001.1"/>
    </source>
</evidence>
<dbReference type="AlphaFoldDB" id="A0AAW1PHW4"/>
<dbReference type="PANTHER" id="PTHR12302">
    <property type="entry name" value="EBNA2 BINDING PROTEIN P100"/>
    <property type="match status" value="1"/>
</dbReference>
<dbReference type="EMBL" id="JALJOR010000011">
    <property type="protein sequence ID" value="KAK9809001.1"/>
    <property type="molecule type" value="Genomic_DNA"/>
</dbReference>
<sequence length="323" mass="34185">MDSARVKCSLICDDVGRVKGGRHWLAEHIVPLLSAAALFACGPSHASELIQGPARVVDGDTLEVAGQRVRLYGVDAPEKAQSCQDLQGHDFACGQVAGDALRQKVGQGSVRCEVKAKDMYGRNVSACRLPSNEDMGEWLVSRGYAVAYRQYSSDYIGAEQQAQAAHRGIWAGRFEIPADWRREHKRNGNTAAPVYAGQLALPPGRAQQQPLALLPAPSATPSRGAPQAASPAAQPTVTPAPPLAASPAPLAPPLAALTPPSARDQPPSPDCAIKGNISAKGLKIYHMPGGRFYNSTRIDAGSGERWFCSEKEAVAAGWRPAQG</sequence>
<organism evidence="3 4">
    <name type="scientific">[Myrmecia] bisecta</name>
    <dbReference type="NCBI Taxonomy" id="41462"/>
    <lineage>
        <taxon>Eukaryota</taxon>
        <taxon>Viridiplantae</taxon>
        <taxon>Chlorophyta</taxon>
        <taxon>core chlorophytes</taxon>
        <taxon>Trebouxiophyceae</taxon>
        <taxon>Trebouxiales</taxon>
        <taxon>Trebouxiaceae</taxon>
        <taxon>Myrmecia</taxon>
    </lineage>
</organism>
<dbReference type="Gene3D" id="2.40.50.90">
    <property type="match status" value="1"/>
</dbReference>
<dbReference type="InterPro" id="IPR016071">
    <property type="entry name" value="Staphylococal_nuclease_OB-fold"/>
</dbReference>
<dbReference type="InterPro" id="IPR035437">
    <property type="entry name" value="SNase_OB-fold_sf"/>
</dbReference>
<feature type="compositionally biased region" description="Pro residues" evidence="1">
    <location>
        <begin position="238"/>
        <end position="252"/>
    </location>
</feature>
<name>A0AAW1PHW4_9CHLO</name>
<keyword evidence="4" id="KW-1185">Reference proteome</keyword>
<protein>
    <recommendedName>
        <fullName evidence="2">TNase-like domain-containing protein</fullName>
    </recommendedName>
</protein>
<dbReference type="PROSITE" id="PS50830">
    <property type="entry name" value="TNASE_3"/>
    <property type="match status" value="1"/>
</dbReference>
<feature type="region of interest" description="Disordered" evidence="1">
    <location>
        <begin position="215"/>
        <end position="271"/>
    </location>
</feature>
<dbReference type="SMART" id="SM00318">
    <property type="entry name" value="SNc"/>
    <property type="match status" value="1"/>
</dbReference>
<feature type="compositionally biased region" description="Low complexity" evidence="1">
    <location>
        <begin position="253"/>
        <end position="262"/>
    </location>
</feature>
<dbReference type="Proteomes" id="UP001489004">
    <property type="component" value="Unassembled WGS sequence"/>
</dbReference>
<evidence type="ECO:0000259" key="2">
    <source>
        <dbReference type="PROSITE" id="PS50830"/>
    </source>
</evidence>
<dbReference type="SUPFAM" id="SSF50199">
    <property type="entry name" value="Staphylococcal nuclease"/>
    <property type="match status" value="1"/>
</dbReference>
<proteinExistence type="predicted"/>
<accession>A0AAW1PHW4</accession>